<evidence type="ECO:0000259" key="14">
    <source>
        <dbReference type="PROSITE" id="PS51384"/>
    </source>
</evidence>
<keyword evidence="11 13" id="KW-0472">Membrane</keyword>
<keyword evidence="5" id="KW-1003">Cell membrane</keyword>
<evidence type="ECO:0000256" key="6">
    <source>
        <dbReference type="ARBA" id="ARBA00022692"/>
    </source>
</evidence>
<comment type="subcellular location">
    <subcellularLocation>
        <location evidence="1">Cell membrane</location>
        <topology evidence="1">Multi-pass membrane protein</topology>
    </subcellularLocation>
</comment>
<evidence type="ECO:0000256" key="11">
    <source>
        <dbReference type="ARBA" id="ARBA00023136"/>
    </source>
</evidence>
<accession>A0A8T9C3S8</accession>
<keyword evidence="16" id="KW-1185">Reference proteome</keyword>
<dbReference type="SFLD" id="SFLDG01168">
    <property type="entry name" value="Ferric_reductase_subgroup_(FRE"/>
    <property type="match status" value="1"/>
</dbReference>
<dbReference type="InterPro" id="IPR013112">
    <property type="entry name" value="FAD-bd_8"/>
</dbReference>
<evidence type="ECO:0000256" key="1">
    <source>
        <dbReference type="ARBA" id="ARBA00004651"/>
    </source>
</evidence>
<organism evidence="15 16">
    <name type="scientific">Lachnellula suecica</name>
    <dbReference type="NCBI Taxonomy" id="602035"/>
    <lineage>
        <taxon>Eukaryota</taxon>
        <taxon>Fungi</taxon>
        <taxon>Dikarya</taxon>
        <taxon>Ascomycota</taxon>
        <taxon>Pezizomycotina</taxon>
        <taxon>Leotiomycetes</taxon>
        <taxon>Helotiales</taxon>
        <taxon>Lachnaceae</taxon>
        <taxon>Lachnellula</taxon>
    </lineage>
</organism>
<comment type="caution">
    <text evidence="15">The sequence shown here is derived from an EMBL/GenBank/DDBJ whole genome shotgun (WGS) entry which is preliminary data.</text>
</comment>
<dbReference type="Pfam" id="PF01794">
    <property type="entry name" value="Ferric_reduct"/>
    <property type="match status" value="1"/>
</dbReference>
<dbReference type="GO" id="GO:0006826">
    <property type="term" value="P:iron ion transport"/>
    <property type="evidence" value="ECO:0007669"/>
    <property type="project" value="TreeGrafter"/>
</dbReference>
<protein>
    <recommendedName>
        <fullName evidence="3">ferric-chelate reductase (NADPH)</fullName>
        <ecNumber evidence="3">1.16.1.9</ecNumber>
    </recommendedName>
</protein>
<feature type="domain" description="FAD-binding FR-type" evidence="14">
    <location>
        <begin position="293"/>
        <end position="405"/>
    </location>
</feature>
<evidence type="ECO:0000313" key="16">
    <source>
        <dbReference type="Proteomes" id="UP000469558"/>
    </source>
</evidence>
<feature type="transmembrane region" description="Helical" evidence="13">
    <location>
        <begin position="149"/>
        <end position="173"/>
    </location>
</feature>
<reference evidence="15 16" key="1">
    <citation type="submission" date="2018-05" db="EMBL/GenBank/DDBJ databases">
        <title>Genome sequencing and assembly of the regulated plant pathogen Lachnellula willkommii and related sister species for the development of diagnostic species identification markers.</title>
        <authorList>
            <person name="Giroux E."/>
            <person name="Bilodeau G."/>
        </authorList>
    </citation>
    <scope>NUCLEOTIDE SEQUENCE [LARGE SCALE GENOMIC DNA]</scope>
    <source>
        <strain evidence="15 16">CBS 268.59</strain>
    </source>
</reference>
<feature type="transmembrane region" description="Helical" evidence="13">
    <location>
        <begin position="260"/>
        <end position="279"/>
    </location>
</feature>
<dbReference type="InterPro" id="IPR017938">
    <property type="entry name" value="Riboflavin_synthase-like_b-brl"/>
</dbReference>
<evidence type="ECO:0000256" key="12">
    <source>
        <dbReference type="ARBA" id="ARBA00048483"/>
    </source>
</evidence>
<feature type="transmembrane region" description="Helical" evidence="13">
    <location>
        <begin position="285"/>
        <end position="301"/>
    </location>
</feature>
<dbReference type="GO" id="GO:0015677">
    <property type="term" value="P:copper ion import"/>
    <property type="evidence" value="ECO:0007669"/>
    <property type="project" value="TreeGrafter"/>
</dbReference>
<dbReference type="EMBL" id="QGMK01000706">
    <property type="protein sequence ID" value="TVY80331.1"/>
    <property type="molecule type" value="Genomic_DNA"/>
</dbReference>
<evidence type="ECO:0000256" key="9">
    <source>
        <dbReference type="ARBA" id="ARBA00023002"/>
    </source>
</evidence>
<keyword evidence="6 13" id="KW-0812">Transmembrane</keyword>
<dbReference type="GO" id="GO:0052851">
    <property type="term" value="F:ferric-chelate reductase (NADPH) activity"/>
    <property type="evidence" value="ECO:0007669"/>
    <property type="project" value="UniProtKB-EC"/>
</dbReference>
<dbReference type="PANTHER" id="PTHR32361">
    <property type="entry name" value="FERRIC/CUPRIC REDUCTASE TRANSMEMBRANE COMPONENT"/>
    <property type="match status" value="1"/>
</dbReference>
<evidence type="ECO:0000256" key="7">
    <source>
        <dbReference type="ARBA" id="ARBA00022982"/>
    </source>
</evidence>
<evidence type="ECO:0000256" key="10">
    <source>
        <dbReference type="ARBA" id="ARBA00023065"/>
    </source>
</evidence>
<keyword evidence="4" id="KW-0813">Transport</keyword>
<keyword evidence="7" id="KW-0249">Electron transport</keyword>
<dbReference type="Pfam" id="PF08030">
    <property type="entry name" value="NAD_binding_6"/>
    <property type="match status" value="1"/>
</dbReference>
<feature type="transmembrane region" description="Helical" evidence="13">
    <location>
        <begin position="227"/>
        <end position="248"/>
    </location>
</feature>
<evidence type="ECO:0000256" key="5">
    <source>
        <dbReference type="ARBA" id="ARBA00022475"/>
    </source>
</evidence>
<feature type="transmembrane region" description="Helical" evidence="13">
    <location>
        <begin position="41"/>
        <end position="64"/>
    </location>
</feature>
<dbReference type="InterPro" id="IPR051410">
    <property type="entry name" value="Ferric/Cupric_Reductase"/>
</dbReference>
<keyword evidence="9" id="KW-0560">Oxidoreductase</keyword>
<dbReference type="SFLD" id="SFLDS00052">
    <property type="entry name" value="Ferric_Reductase_Domain"/>
    <property type="match status" value="1"/>
</dbReference>
<dbReference type="Gene3D" id="3.40.50.80">
    <property type="entry name" value="Nucleotide-binding domain of ferredoxin-NADP reductase (FNR) module"/>
    <property type="match status" value="1"/>
</dbReference>
<evidence type="ECO:0000256" key="4">
    <source>
        <dbReference type="ARBA" id="ARBA00022448"/>
    </source>
</evidence>
<dbReference type="SUPFAM" id="SSF52343">
    <property type="entry name" value="Ferredoxin reductase-like, C-terminal NADP-linked domain"/>
    <property type="match status" value="1"/>
</dbReference>
<gene>
    <name evidence="15" type="primary">FRE7_0</name>
    <name evidence="15" type="ORF">LSUE1_G007103</name>
</gene>
<dbReference type="InterPro" id="IPR017927">
    <property type="entry name" value="FAD-bd_FR_type"/>
</dbReference>
<dbReference type="Gene3D" id="2.40.30.10">
    <property type="entry name" value="Translation factors"/>
    <property type="match status" value="1"/>
</dbReference>
<dbReference type="Proteomes" id="UP000469558">
    <property type="component" value="Unassembled WGS sequence"/>
</dbReference>
<dbReference type="Pfam" id="PF08022">
    <property type="entry name" value="FAD_binding_8"/>
    <property type="match status" value="1"/>
</dbReference>
<dbReference type="CDD" id="cd06186">
    <property type="entry name" value="NOX_Duox_like_FAD_NADP"/>
    <property type="match status" value="1"/>
</dbReference>
<sequence length="603" mass="66790">MLPWLDRPIMFHSSREDMCMGNAAQCEYRDFHWRYWYISDWVYGHATVYFMCAIIFVFTVPHLLSKIWRASRRDNPLKGNKTWERALAGTRFLGYRTVYLPGLNWYSPAVGVMLLGSAGAIYFFSLMLGPKPYYWHNTTEFKFGSSPPIATRSGWMSLGLLPFVMIASSKVNWITVLTGISHEKLQIFHRWTSWMMFILALVHTFPFIIVHIQAGDMMLQWRTSLEYWTGAAALIPQAWLNVMSIGPIRNRFYETFKGTHYLAIIFFLFFFLIHCDFTLTSVDYFIVTLTLYLPTLAYGLVRTATHTNPPHTASFTLLEDGTLQISIPSPIIWSPGQHVFLRFWNLGIHTLSTHPFTICSSPGSGVMQFYVKPASGFTAHMAKLAGSGERIPVTIDGPYGDALTAQKLGEKNKAVLVAGGSGAAYLLPLLETLVREPKAGANEVKVVIAVRHHSSAGWLMNAIEGILSVQKEGGAKVTMELHVTDEMPANATSEAVIRDSASSSSSSADVIQVTDVEKKATSTKTRTYSASSQKGIQVVEGKGRPNLKALIKASASGEGVGVVACGPASMILDVKNACAEAQKSIIAGKVGGELWLHTETFSW</sequence>
<keyword evidence="10" id="KW-0406">Ion transport</keyword>
<feature type="transmembrane region" description="Helical" evidence="13">
    <location>
        <begin position="194"/>
        <end position="215"/>
    </location>
</feature>
<evidence type="ECO:0000256" key="3">
    <source>
        <dbReference type="ARBA" id="ARBA00012668"/>
    </source>
</evidence>
<proteinExistence type="inferred from homology"/>
<evidence type="ECO:0000313" key="15">
    <source>
        <dbReference type="EMBL" id="TVY80331.1"/>
    </source>
</evidence>
<comment type="catalytic activity">
    <reaction evidence="12">
        <text>2 a Fe(II)-siderophore + NADP(+) + H(+) = 2 a Fe(III)-siderophore + NADPH</text>
        <dbReference type="Rhea" id="RHEA:28795"/>
        <dbReference type="Rhea" id="RHEA-COMP:11342"/>
        <dbReference type="Rhea" id="RHEA-COMP:11344"/>
        <dbReference type="ChEBI" id="CHEBI:15378"/>
        <dbReference type="ChEBI" id="CHEBI:29033"/>
        <dbReference type="ChEBI" id="CHEBI:29034"/>
        <dbReference type="ChEBI" id="CHEBI:57783"/>
        <dbReference type="ChEBI" id="CHEBI:58349"/>
        <dbReference type="EC" id="1.16.1.9"/>
    </reaction>
</comment>
<dbReference type="GO" id="GO:0005886">
    <property type="term" value="C:plasma membrane"/>
    <property type="evidence" value="ECO:0007669"/>
    <property type="project" value="UniProtKB-SubCell"/>
</dbReference>
<evidence type="ECO:0000256" key="2">
    <source>
        <dbReference type="ARBA" id="ARBA00006278"/>
    </source>
</evidence>
<dbReference type="GO" id="GO:0006879">
    <property type="term" value="P:intracellular iron ion homeostasis"/>
    <property type="evidence" value="ECO:0007669"/>
    <property type="project" value="TreeGrafter"/>
</dbReference>
<dbReference type="InterPro" id="IPR039261">
    <property type="entry name" value="FNR_nucleotide-bd"/>
</dbReference>
<dbReference type="PANTHER" id="PTHR32361:SF23">
    <property type="entry name" value="FERRIC-CHELATE REDUCTASE"/>
    <property type="match status" value="1"/>
</dbReference>
<feature type="transmembrane region" description="Helical" evidence="13">
    <location>
        <begin position="105"/>
        <end position="129"/>
    </location>
</feature>
<evidence type="ECO:0000256" key="13">
    <source>
        <dbReference type="SAM" id="Phobius"/>
    </source>
</evidence>
<name>A0A8T9C3S8_9HELO</name>
<dbReference type="AlphaFoldDB" id="A0A8T9C3S8"/>
<keyword evidence="8 13" id="KW-1133">Transmembrane helix</keyword>
<dbReference type="OrthoDB" id="17725at2759"/>
<dbReference type="InterPro" id="IPR013121">
    <property type="entry name" value="Fe_red_NAD-bd_6"/>
</dbReference>
<evidence type="ECO:0000256" key="8">
    <source>
        <dbReference type="ARBA" id="ARBA00022989"/>
    </source>
</evidence>
<dbReference type="SUPFAM" id="SSF63380">
    <property type="entry name" value="Riboflavin synthase domain-like"/>
    <property type="match status" value="1"/>
</dbReference>
<dbReference type="InterPro" id="IPR013130">
    <property type="entry name" value="Fe3_Rdtase_TM_dom"/>
</dbReference>
<dbReference type="PROSITE" id="PS51384">
    <property type="entry name" value="FAD_FR"/>
    <property type="match status" value="1"/>
</dbReference>
<dbReference type="EC" id="1.16.1.9" evidence="3"/>
<comment type="similarity">
    <text evidence="2">Belongs to the ferric reductase (FRE) family.</text>
</comment>